<dbReference type="GO" id="GO:0012505">
    <property type="term" value="C:endomembrane system"/>
    <property type="evidence" value="ECO:0007669"/>
    <property type="project" value="UniProtKB-SubCell"/>
</dbReference>
<sequence>MTLTTNNTLMPHRPSRGAMSRVALLAAYNRAVLKPRRPVYLAAFNVCTLKQTGQKAALAPTPESLGIDVCCVSETTIQDASTVIELTAPSVSTRFRVRTSGDPEAAAAGCAGVGIVLSHRVEVSLLDWMPVDSRLCAVRLATSVKESQKREVHRCLLIVSVYAPTDFSSDSVKGRFYDALNAPLQRVRSSDIVVGGGDMYAQVGRLSASETQLGGRHGLDSPAASTHLEPTDEAEPWTVNVKPPAAPEVYGCICPLKRHRAPGPDDLPPALFKDGDEVLSQRLSDLFACIWEKESVPDNWEASAIVPVFQKGRVVYFRQVFLVESATNCVSAWSSGTGAAGLIGALSYAALTSVLSPETTLLLVTMVPVSLLLVFGEMFTVAADAGDLIIGSEAEEWDH</sequence>
<dbReference type="OrthoDB" id="5965864at2759"/>
<dbReference type="EMBL" id="KL596638">
    <property type="protein sequence ID" value="KER32056.1"/>
    <property type="molecule type" value="Genomic_DNA"/>
</dbReference>
<dbReference type="RefSeq" id="XP_009164207.1">
    <property type="nucleotide sequence ID" value="XM_009165943.1"/>
</dbReference>
<evidence type="ECO:0000256" key="1">
    <source>
        <dbReference type="ARBA" id="ARBA00004127"/>
    </source>
</evidence>
<organism evidence="6 7">
    <name type="scientific">Opisthorchis viverrini</name>
    <name type="common">Southeast Asian liver fluke</name>
    <dbReference type="NCBI Taxonomy" id="6198"/>
    <lineage>
        <taxon>Eukaryota</taxon>
        <taxon>Metazoa</taxon>
        <taxon>Spiralia</taxon>
        <taxon>Lophotrochozoa</taxon>
        <taxon>Platyhelminthes</taxon>
        <taxon>Trematoda</taxon>
        <taxon>Digenea</taxon>
        <taxon>Opisthorchiida</taxon>
        <taxon>Opisthorchiata</taxon>
        <taxon>Opisthorchiidae</taxon>
        <taxon>Opisthorchis</taxon>
    </lineage>
</organism>
<keyword evidence="4" id="KW-0472">Membrane</keyword>
<evidence type="ECO:0000256" key="4">
    <source>
        <dbReference type="ARBA" id="ARBA00023136"/>
    </source>
</evidence>
<keyword evidence="2" id="KW-0812">Transmembrane</keyword>
<dbReference type="Proteomes" id="UP000054324">
    <property type="component" value="Unassembled WGS sequence"/>
</dbReference>
<dbReference type="GeneID" id="20316021"/>
<dbReference type="Pfam" id="PF02487">
    <property type="entry name" value="CLN3"/>
    <property type="match status" value="1"/>
</dbReference>
<evidence type="ECO:0000313" key="6">
    <source>
        <dbReference type="EMBL" id="KER32056.1"/>
    </source>
</evidence>
<comment type="subcellular location">
    <subcellularLocation>
        <location evidence="1">Endomembrane system</location>
        <topology evidence="1">Multi-pass membrane protein</topology>
    </subcellularLocation>
</comment>
<dbReference type="InterPro" id="IPR036691">
    <property type="entry name" value="Endo/exonu/phosph_ase_sf"/>
</dbReference>
<dbReference type="InterPro" id="IPR003492">
    <property type="entry name" value="Battenin_disease_Cln3"/>
</dbReference>
<dbReference type="GO" id="GO:0016020">
    <property type="term" value="C:membrane"/>
    <property type="evidence" value="ECO:0007669"/>
    <property type="project" value="InterPro"/>
</dbReference>
<dbReference type="AlphaFoldDB" id="A0A074ZY99"/>
<dbReference type="Gene3D" id="3.60.10.10">
    <property type="entry name" value="Endonuclease/exonuclease/phosphatase"/>
    <property type="match status" value="1"/>
</dbReference>
<keyword evidence="3" id="KW-1133">Transmembrane helix</keyword>
<evidence type="ECO:0000256" key="3">
    <source>
        <dbReference type="ARBA" id="ARBA00022989"/>
    </source>
</evidence>
<name>A0A074ZY99_OPIVI</name>
<proteinExistence type="predicted"/>
<evidence type="ECO:0000256" key="5">
    <source>
        <dbReference type="SAM" id="MobiDB-lite"/>
    </source>
</evidence>
<evidence type="ECO:0000313" key="7">
    <source>
        <dbReference type="Proteomes" id="UP000054324"/>
    </source>
</evidence>
<dbReference type="CTD" id="20316021"/>
<accession>A0A074ZY99</accession>
<reference evidence="6 7" key="1">
    <citation type="submission" date="2013-11" db="EMBL/GenBank/DDBJ databases">
        <title>Opisthorchis viverrini - life in the bile duct.</title>
        <authorList>
            <person name="Young N.D."/>
            <person name="Nagarajan N."/>
            <person name="Lin S.J."/>
            <person name="Korhonen P.K."/>
            <person name="Jex A.R."/>
            <person name="Hall R.S."/>
            <person name="Safavi-Hemami H."/>
            <person name="Kaewkong W."/>
            <person name="Bertrand D."/>
            <person name="Gao S."/>
            <person name="Seet Q."/>
            <person name="Wongkham S."/>
            <person name="Teh B.T."/>
            <person name="Wongkham C."/>
            <person name="Intapan P.M."/>
            <person name="Maleewong W."/>
            <person name="Yang X."/>
            <person name="Hu M."/>
            <person name="Wang Z."/>
            <person name="Hofmann A."/>
            <person name="Sternberg P.W."/>
            <person name="Tan P."/>
            <person name="Wang J."/>
            <person name="Gasser R.B."/>
        </authorList>
    </citation>
    <scope>NUCLEOTIDE SEQUENCE [LARGE SCALE GENOMIC DNA]</scope>
</reference>
<dbReference type="KEGG" id="ovi:T265_01833"/>
<gene>
    <name evidence="6" type="ORF">T265_01833</name>
</gene>
<dbReference type="SUPFAM" id="SSF56219">
    <property type="entry name" value="DNase I-like"/>
    <property type="match status" value="1"/>
</dbReference>
<feature type="region of interest" description="Disordered" evidence="5">
    <location>
        <begin position="212"/>
        <end position="235"/>
    </location>
</feature>
<protein>
    <submittedName>
        <fullName evidence="6">Uncharacterized protein</fullName>
    </submittedName>
</protein>
<keyword evidence="7" id="KW-1185">Reference proteome</keyword>
<evidence type="ECO:0000256" key="2">
    <source>
        <dbReference type="ARBA" id="ARBA00022692"/>
    </source>
</evidence>